<evidence type="ECO:0000313" key="3">
    <source>
        <dbReference type="Proteomes" id="UP001150924"/>
    </source>
</evidence>
<proteinExistence type="predicted"/>
<evidence type="ECO:0000256" key="1">
    <source>
        <dbReference type="SAM" id="MobiDB-lite"/>
    </source>
</evidence>
<comment type="caution">
    <text evidence="2">The sequence shown here is derived from an EMBL/GenBank/DDBJ whole genome shotgun (WGS) entry which is preliminary data.</text>
</comment>
<accession>A0A9X3J4R1</accession>
<dbReference type="EMBL" id="JAPNKE010000002">
    <property type="protein sequence ID" value="MCY1013438.1"/>
    <property type="molecule type" value="Genomic_DNA"/>
</dbReference>
<name>A0A9X3J4R1_9BACT</name>
<dbReference type="SUPFAM" id="SSF47781">
    <property type="entry name" value="RuvA domain 2-like"/>
    <property type="match status" value="1"/>
</dbReference>
<keyword evidence="3" id="KW-1185">Reference proteome</keyword>
<reference evidence="2" key="1">
    <citation type="submission" date="2022-11" db="EMBL/GenBank/DDBJ databases">
        <title>Minimal conservation of predation-associated metabolite biosynthetic gene clusters underscores biosynthetic potential of Myxococcota including descriptions for ten novel species: Archangium lansinium sp. nov., Myxococcus landrumus sp. nov., Nannocystis bai.</title>
        <authorList>
            <person name="Ahearne A."/>
            <person name="Stevens C."/>
            <person name="Phillips K."/>
        </authorList>
    </citation>
    <scope>NUCLEOTIDE SEQUENCE</scope>
    <source>
        <strain evidence="2">Na p29</strain>
    </source>
</reference>
<feature type="compositionally biased region" description="Basic and acidic residues" evidence="1">
    <location>
        <begin position="433"/>
        <end position="445"/>
    </location>
</feature>
<dbReference type="InterPro" id="IPR010994">
    <property type="entry name" value="RuvA_2-like"/>
</dbReference>
<sequence length="631" mass="68703">MLRWRDFFCPDDAGAAELVRRLGARLLGSDGEPPASAGEVVDLAAHRDPARPGHVTSPEPLVHPRLRARIAAALGLTPAQVAAVARYDTCILDGEFVGPDRLPTVDYDVIADNGGGAALRRLLIDRTGSDDLLLDHIPVLPTTERPPALSDAGELVPGAVDRAYERLLAALAVHRRYLELRVPCMMRMAQWERAQDAFDALCAAIAGEPDPRARPFAMDDDWLERRAAGLAHSRGSGPDSVPAYCSHLHAALRPALPSPPLPRHGYHVDPLTPLVCRFVGDDGLLLVLPHAVVLLDATTGDLRFAVPAVTSDVLAVTGDHAVFVARGDLLAQVHVLDLRRGVYRSDWDGLAPPVFPMAPYKSDEWCVYDYGHRLARPLPDPGNYKGGAVLGPCLRHAWIEGTARIFRLTDLLPQFDLDDLPRPGPPPPLALWRRGEQPPDIDPHDPTVFPFAAEAAPPGEPDDAEEEAYESDDDEDDDPRVAFALAHDGFRVFWRGALHVRRVPVLRLEHPFASVALDREGERLLVAYPGELALYPLGPGGAPGPARRLSFTCHADAVTLAALRGRVPGLDRAVEMQLLSRFGTVDALRRATVEQLSRVAGFPPMLEDEYRPLPAELAQAIQDALRGLPRE</sequence>
<protein>
    <submittedName>
        <fullName evidence="2">Uncharacterized protein</fullName>
    </submittedName>
</protein>
<organism evidence="2 3">
    <name type="scientific">Nannocystis pusilla</name>
    <dbReference type="NCBI Taxonomy" id="889268"/>
    <lineage>
        <taxon>Bacteria</taxon>
        <taxon>Pseudomonadati</taxon>
        <taxon>Myxococcota</taxon>
        <taxon>Polyangia</taxon>
        <taxon>Nannocystales</taxon>
        <taxon>Nannocystaceae</taxon>
        <taxon>Nannocystis</taxon>
    </lineage>
</organism>
<dbReference type="Gene3D" id="1.10.150.20">
    <property type="entry name" value="5' to 3' exonuclease, C-terminal subdomain"/>
    <property type="match status" value="1"/>
</dbReference>
<dbReference type="Proteomes" id="UP001150924">
    <property type="component" value="Unassembled WGS sequence"/>
</dbReference>
<dbReference type="AlphaFoldDB" id="A0A9X3J4R1"/>
<gene>
    <name evidence="2" type="ORF">OV079_49510</name>
</gene>
<dbReference type="RefSeq" id="WP_267777378.1">
    <property type="nucleotide sequence ID" value="NZ_JAPNKE010000002.1"/>
</dbReference>
<feature type="compositionally biased region" description="Acidic residues" evidence="1">
    <location>
        <begin position="460"/>
        <end position="478"/>
    </location>
</feature>
<feature type="region of interest" description="Disordered" evidence="1">
    <location>
        <begin position="417"/>
        <end position="478"/>
    </location>
</feature>
<evidence type="ECO:0000313" key="2">
    <source>
        <dbReference type="EMBL" id="MCY1013438.1"/>
    </source>
</evidence>